<dbReference type="EMBL" id="FODD01000052">
    <property type="protein sequence ID" value="SEO89599.1"/>
    <property type="molecule type" value="Genomic_DNA"/>
</dbReference>
<evidence type="ECO:0000313" key="3">
    <source>
        <dbReference type="Proteomes" id="UP000181951"/>
    </source>
</evidence>
<dbReference type="RefSeq" id="WP_069465423.1">
    <property type="nucleotide sequence ID" value="NZ_FODD01000052.1"/>
</dbReference>
<organism evidence="2 3">
    <name type="scientific">Actinacidiphila rubida</name>
    <dbReference type="NCBI Taxonomy" id="310780"/>
    <lineage>
        <taxon>Bacteria</taxon>
        <taxon>Bacillati</taxon>
        <taxon>Actinomycetota</taxon>
        <taxon>Actinomycetes</taxon>
        <taxon>Kitasatosporales</taxon>
        <taxon>Streptomycetaceae</taxon>
        <taxon>Actinacidiphila</taxon>
    </lineage>
</organism>
<protein>
    <submittedName>
        <fullName evidence="2">Uncharacterized protein</fullName>
    </submittedName>
</protein>
<keyword evidence="3" id="KW-1185">Reference proteome</keyword>
<keyword evidence="1" id="KW-0812">Transmembrane</keyword>
<evidence type="ECO:0000256" key="1">
    <source>
        <dbReference type="SAM" id="Phobius"/>
    </source>
</evidence>
<keyword evidence="1" id="KW-1133">Transmembrane helix</keyword>
<name>A0A1H8TER8_9ACTN</name>
<gene>
    <name evidence="2" type="ORF">SAMN05216267_105227</name>
</gene>
<sequence>MSAPTGAGQDQTLVGVCYTRARRFPLVIGTFPGGGRLWGGPYTVPQFAVMAATFGAMMLTRTVWGVFGLFDIVLALGVPYAAGFAVRKVQVDGRNPLAVIASAAGLAAAPRGGRLEGRSVPRCRPRAVTGVCTLSAATPKPVAGLAVHAAGPAPATPPNGMLPASGVAALLAQRARRASADGEA</sequence>
<dbReference type="AlphaFoldDB" id="A0A1H8TER8"/>
<dbReference type="Proteomes" id="UP000181951">
    <property type="component" value="Unassembled WGS sequence"/>
</dbReference>
<feature type="transmembrane region" description="Helical" evidence="1">
    <location>
        <begin position="63"/>
        <end position="86"/>
    </location>
</feature>
<keyword evidence="1" id="KW-0472">Membrane</keyword>
<accession>A0A1H8TER8</accession>
<proteinExistence type="predicted"/>
<dbReference type="STRING" id="310780.SAMN05216267_105227"/>
<reference evidence="2 3" key="1">
    <citation type="submission" date="2016-10" db="EMBL/GenBank/DDBJ databases">
        <authorList>
            <person name="de Groot N.N."/>
        </authorList>
    </citation>
    <scope>NUCLEOTIDE SEQUENCE [LARGE SCALE GENOMIC DNA]</scope>
    <source>
        <strain evidence="2 3">CGMCC 4.2026</strain>
    </source>
</reference>
<evidence type="ECO:0000313" key="2">
    <source>
        <dbReference type="EMBL" id="SEO89599.1"/>
    </source>
</evidence>